<protein>
    <submittedName>
        <fullName evidence="3">DUF2207 domain-containing protein</fullName>
    </submittedName>
</protein>
<feature type="domain" description="DUF2207" evidence="2">
    <location>
        <begin position="40"/>
        <end position="136"/>
    </location>
</feature>
<dbReference type="RefSeq" id="WP_166158867.1">
    <property type="nucleotide sequence ID" value="NZ_JAAOIW010000068.1"/>
</dbReference>
<feature type="non-terminal residue" evidence="3">
    <location>
        <position position="1"/>
    </location>
</feature>
<keyword evidence="1" id="KW-0812">Transmembrane</keyword>
<dbReference type="Pfam" id="PF09972">
    <property type="entry name" value="DUF2207"/>
    <property type="match status" value="1"/>
</dbReference>
<organism evidence="3 4">
    <name type="scientific">Paenibacillus agricola</name>
    <dbReference type="NCBI Taxonomy" id="2716264"/>
    <lineage>
        <taxon>Bacteria</taxon>
        <taxon>Bacillati</taxon>
        <taxon>Bacillota</taxon>
        <taxon>Bacilli</taxon>
        <taxon>Bacillales</taxon>
        <taxon>Paenibacillaceae</taxon>
        <taxon>Paenibacillus</taxon>
    </lineage>
</organism>
<feature type="transmembrane region" description="Helical" evidence="1">
    <location>
        <begin position="357"/>
        <end position="376"/>
    </location>
</feature>
<gene>
    <name evidence="3" type="ORF">G9U52_39030</name>
</gene>
<feature type="non-terminal residue" evidence="3">
    <location>
        <position position="449"/>
    </location>
</feature>
<dbReference type="InterPro" id="IPR018702">
    <property type="entry name" value="DUF2207"/>
</dbReference>
<keyword evidence="1" id="KW-1133">Transmembrane helix</keyword>
<sequence length="449" mass="50578">FESYELMNPKAELGNVTPSELRLLPVSQQENGYYSSLSVENEQKYIFYTYTLAQAVKSFATYSDLTVPFFGGSTNHDEDYSNVTIDFVFPQEVDPENYYAYFHDRNGAVEQKGPSVVRFKTAVSEMYSLTETRLLFPSGVMRDQAKSNEPMSLEAALAKEEQYMHSLASKKQHKEELGYIFIALAILLASASIGMALLPQRRQGTGNPNELLNKDPLPLYMLDRLGKKDSNAFLAGLYSLVEKGFVSVSVNSAHGRFQRDPEAPDQTLLFILTVDEHMLSDSEKKLVKALFKGRGSKHPTFLLYDLAGATKTEKEKKVSFRSYISKIHAFKIREQQWWDDIIAVSKAEGIMSNRIPLILKGLLSMLAFASVIYAYILDSLDGSAITLYGISALIIFIITLRKSTKRWPVILFWGVTLFANLMLQDADLLFNLFLFITSSIALVSVTPRM</sequence>
<keyword evidence="4" id="KW-1185">Reference proteome</keyword>
<feature type="transmembrane region" description="Helical" evidence="1">
    <location>
        <begin position="382"/>
        <end position="400"/>
    </location>
</feature>
<evidence type="ECO:0000256" key="1">
    <source>
        <dbReference type="SAM" id="Phobius"/>
    </source>
</evidence>
<name>A0ABX0JGG1_9BACL</name>
<evidence type="ECO:0000259" key="2">
    <source>
        <dbReference type="Pfam" id="PF09972"/>
    </source>
</evidence>
<evidence type="ECO:0000313" key="4">
    <source>
        <dbReference type="Proteomes" id="UP001165962"/>
    </source>
</evidence>
<feature type="transmembrane region" description="Helical" evidence="1">
    <location>
        <begin position="177"/>
        <end position="198"/>
    </location>
</feature>
<accession>A0ABX0JGG1</accession>
<dbReference type="EMBL" id="JAAOIW010000068">
    <property type="protein sequence ID" value="NHN35662.1"/>
    <property type="molecule type" value="Genomic_DNA"/>
</dbReference>
<proteinExistence type="predicted"/>
<feature type="transmembrane region" description="Helical" evidence="1">
    <location>
        <begin position="429"/>
        <end position="446"/>
    </location>
</feature>
<keyword evidence="1" id="KW-0472">Membrane</keyword>
<comment type="caution">
    <text evidence="3">The sequence shown here is derived from an EMBL/GenBank/DDBJ whole genome shotgun (WGS) entry which is preliminary data.</text>
</comment>
<feature type="transmembrane region" description="Helical" evidence="1">
    <location>
        <begin position="407"/>
        <end position="423"/>
    </location>
</feature>
<dbReference type="Proteomes" id="UP001165962">
    <property type="component" value="Unassembled WGS sequence"/>
</dbReference>
<evidence type="ECO:0000313" key="3">
    <source>
        <dbReference type="EMBL" id="NHN35662.1"/>
    </source>
</evidence>
<reference evidence="3" key="1">
    <citation type="submission" date="2020-03" db="EMBL/GenBank/DDBJ databases">
        <title>Draft sequencing of Paenibacilllus sp. S3N08.</title>
        <authorList>
            <person name="Kim D.-U."/>
        </authorList>
    </citation>
    <scope>NUCLEOTIDE SEQUENCE</scope>
    <source>
        <strain evidence="3">S3N08</strain>
    </source>
</reference>